<dbReference type="RefSeq" id="WP_394841673.1">
    <property type="nucleotide sequence ID" value="NZ_CP089982.1"/>
</dbReference>
<keyword evidence="2" id="KW-1185">Reference proteome</keyword>
<evidence type="ECO:0000313" key="2">
    <source>
        <dbReference type="Proteomes" id="UP001379533"/>
    </source>
</evidence>
<dbReference type="Proteomes" id="UP001379533">
    <property type="component" value="Chromosome"/>
</dbReference>
<gene>
    <name evidence="1" type="ORF">LZC95_31945</name>
</gene>
<protein>
    <submittedName>
        <fullName evidence="1">Uncharacterized protein</fullName>
    </submittedName>
</protein>
<dbReference type="InterPro" id="IPR032675">
    <property type="entry name" value="LRR_dom_sf"/>
</dbReference>
<dbReference type="EMBL" id="CP089982">
    <property type="protein sequence ID" value="WXA91054.1"/>
    <property type="molecule type" value="Genomic_DNA"/>
</dbReference>
<evidence type="ECO:0000313" key="1">
    <source>
        <dbReference type="EMBL" id="WXA91054.1"/>
    </source>
</evidence>
<accession>A0ABZ2JZ27</accession>
<dbReference type="SUPFAM" id="SSF52058">
    <property type="entry name" value="L domain-like"/>
    <property type="match status" value="1"/>
</dbReference>
<name>A0ABZ2JZ27_9BACT</name>
<sequence length="141" mass="14912">MTQLNGVRNLRTADALSISGNALTSIEDLHSLTTTRWLELGENSLGNLSGLEALQNISQSLQLDGNARLTTIDHFSSLTRLGTELRIINNASLPACRADAFLARLQALGFDGTSIIHDNGGTGGCVNAAEPPRARSLTAAR</sequence>
<proteinExistence type="predicted"/>
<dbReference type="Gene3D" id="3.80.10.10">
    <property type="entry name" value="Ribonuclease Inhibitor"/>
    <property type="match status" value="1"/>
</dbReference>
<reference evidence="1 2" key="1">
    <citation type="submission" date="2021-12" db="EMBL/GenBank/DDBJ databases">
        <title>Discovery of the Pendulisporaceae a myxobacterial family with distinct sporulation behavior and unique specialized metabolism.</title>
        <authorList>
            <person name="Garcia R."/>
            <person name="Popoff A."/>
            <person name="Bader C.D."/>
            <person name="Loehr J."/>
            <person name="Walesch S."/>
            <person name="Walt C."/>
            <person name="Boldt J."/>
            <person name="Bunk B."/>
            <person name="Haeckl F.J.F.P.J."/>
            <person name="Gunesch A.P."/>
            <person name="Birkelbach J."/>
            <person name="Nuebel U."/>
            <person name="Pietschmann T."/>
            <person name="Bach T."/>
            <person name="Mueller R."/>
        </authorList>
    </citation>
    <scope>NUCLEOTIDE SEQUENCE [LARGE SCALE GENOMIC DNA]</scope>
    <source>
        <strain evidence="1 2">MSr12523</strain>
    </source>
</reference>
<organism evidence="1 2">
    <name type="scientific">Pendulispora brunnea</name>
    <dbReference type="NCBI Taxonomy" id="2905690"/>
    <lineage>
        <taxon>Bacteria</taxon>
        <taxon>Pseudomonadati</taxon>
        <taxon>Myxococcota</taxon>
        <taxon>Myxococcia</taxon>
        <taxon>Myxococcales</taxon>
        <taxon>Sorangiineae</taxon>
        <taxon>Pendulisporaceae</taxon>
        <taxon>Pendulispora</taxon>
    </lineage>
</organism>